<reference evidence="2 3" key="1">
    <citation type="journal article" date="2016" name="Mol. Biol. Evol.">
        <title>Comparative Genomics of Early-Diverging Mushroom-Forming Fungi Provides Insights into the Origins of Lignocellulose Decay Capabilities.</title>
        <authorList>
            <person name="Nagy L.G."/>
            <person name="Riley R."/>
            <person name="Tritt A."/>
            <person name="Adam C."/>
            <person name="Daum C."/>
            <person name="Floudas D."/>
            <person name="Sun H."/>
            <person name="Yadav J.S."/>
            <person name="Pangilinan J."/>
            <person name="Larsson K.H."/>
            <person name="Matsuura K."/>
            <person name="Barry K."/>
            <person name="Labutti K."/>
            <person name="Kuo R."/>
            <person name="Ohm R.A."/>
            <person name="Bhattacharya S.S."/>
            <person name="Shirouzu T."/>
            <person name="Yoshinaga Y."/>
            <person name="Martin F.M."/>
            <person name="Grigoriev I.V."/>
            <person name="Hibbett D.S."/>
        </authorList>
    </citation>
    <scope>NUCLEOTIDE SEQUENCE [LARGE SCALE GENOMIC DNA]</scope>
    <source>
        <strain evidence="2 3">HHB12029</strain>
    </source>
</reference>
<dbReference type="STRING" id="1314781.A0A165BQY3"/>
<evidence type="ECO:0000313" key="3">
    <source>
        <dbReference type="Proteomes" id="UP000077266"/>
    </source>
</evidence>
<name>A0A165BQY3_EXIGL</name>
<organism evidence="2 3">
    <name type="scientific">Exidia glandulosa HHB12029</name>
    <dbReference type="NCBI Taxonomy" id="1314781"/>
    <lineage>
        <taxon>Eukaryota</taxon>
        <taxon>Fungi</taxon>
        <taxon>Dikarya</taxon>
        <taxon>Basidiomycota</taxon>
        <taxon>Agaricomycotina</taxon>
        <taxon>Agaricomycetes</taxon>
        <taxon>Auriculariales</taxon>
        <taxon>Exidiaceae</taxon>
        <taxon>Exidia</taxon>
    </lineage>
</organism>
<dbReference type="AlphaFoldDB" id="A0A165BQY3"/>
<dbReference type="OrthoDB" id="3365698at2759"/>
<protein>
    <recommendedName>
        <fullName evidence="1">F-box domain-containing protein</fullName>
    </recommendedName>
</protein>
<keyword evidence="3" id="KW-1185">Reference proteome</keyword>
<feature type="domain" description="F-box" evidence="1">
    <location>
        <begin position="88"/>
        <end position="142"/>
    </location>
</feature>
<gene>
    <name evidence="2" type="ORF">EXIGLDRAFT_731803</name>
</gene>
<dbReference type="EMBL" id="KV426419">
    <property type="protein sequence ID" value="KZV81088.1"/>
    <property type="molecule type" value="Genomic_DNA"/>
</dbReference>
<evidence type="ECO:0000313" key="2">
    <source>
        <dbReference type="EMBL" id="KZV81088.1"/>
    </source>
</evidence>
<dbReference type="InterPro" id="IPR001810">
    <property type="entry name" value="F-box_dom"/>
</dbReference>
<proteinExistence type="predicted"/>
<accession>A0A165BQY3</accession>
<dbReference type="Pfam" id="PF12937">
    <property type="entry name" value="F-box-like"/>
    <property type="match status" value="1"/>
</dbReference>
<evidence type="ECO:0000259" key="1">
    <source>
        <dbReference type="Pfam" id="PF12937"/>
    </source>
</evidence>
<dbReference type="InParanoid" id="A0A165BQY3"/>
<dbReference type="Proteomes" id="UP000077266">
    <property type="component" value="Unassembled WGS sequence"/>
</dbReference>
<dbReference type="Gene3D" id="1.20.1280.50">
    <property type="match status" value="1"/>
</dbReference>
<sequence>MSAPNPNRYAAPAEAIILRGEIAAQMEMRRALEKRAASAASALHDAEVALQAAQEARDAVRRIIDCIEQQQRSVDEVVLVAQGLLHPIRRLPDEVLSMIFEVGLTGQTTRANHRMPFVISAVCRRWRAMVVSTPALWSTIRCEVPALTDQDAANRWASYFDAHFDRSRGLTLDVDVIFGGSDITPNADSAFWKALSHVYTRSKRFTVRCRRFTPAMRECISFFRAPHMEELALDEPEEVVGTATRFTLDAPSLKTLAYKGQKLPFKFSARATCSTVRTVTSAVGSLTPSDLRRLFRIYPEVEVVDLTAKVADLTSSRPLVIASPRLKTLTLVMEDSLMMDLHVAQSFSFPSLQSAHLEVPDELHPDPAVLSAFIASAFSTITSLELRNVVPGIDEGLKVCVGLEDLIVHVDFFPGRDEAESFCLALCASDPAGSWMFPRLRRLSVVAPYLLTVADQRFRRAMTAIAGARCAASPNLGLRPLEKLAIRSSVAFSESCERILALQDCLDTILAAS</sequence>